<dbReference type="PROSITE" id="PS00259">
    <property type="entry name" value="GASTRIN"/>
    <property type="match status" value="1"/>
</dbReference>
<evidence type="ECO:0000313" key="9">
    <source>
        <dbReference type="Proteomes" id="UP000504634"/>
    </source>
</evidence>
<dbReference type="GO" id="GO:0007218">
    <property type="term" value="P:neuropeptide signaling pathway"/>
    <property type="evidence" value="ECO:0007669"/>
    <property type="project" value="UniProtKB-KW"/>
</dbReference>
<organism evidence="9 10">
    <name type="scientific">Drosophila lebanonensis</name>
    <name type="common">Fruit fly</name>
    <name type="synonym">Scaptodrosophila lebanonensis</name>
    <dbReference type="NCBI Taxonomy" id="7225"/>
    <lineage>
        <taxon>Eukaryota</taxon>
        <taxon>Metazoa</taxon>
        <taxon>Ecdysozoa</taxon>
        <taxon>Arthropoda</taxon>
        <taxon>Hexapoda</taxon>
        <taxon>Insecta</taxon>
        <taxon>Pterygota</taxon>
        <taxon>Neoptera</taxon>
        <taxon>Endopterygota</taxon>
        <taxon>Diptera</taxon>
        <taxon>Brachycera</taxon>
        <taxon>Muscomorpha</taxon>
        <taxon>Ephydroidea</taxon>
        <taxon>Drosophilidae</taxon>
        <taxon>Scaptodrosophila</taxon>
    </lineage>
</organism>
<evidence type="ECO:0000256" key="4">
    <source>
        <dbReference type="ARBA" id="ARBA00022525"/>
    </source>
</evidence>
<dbReference type="CTD" id="45845"/>
<dbReference type="AlphaFoldDB" id="A0A6J2T295"/>
<protein>
    <recommendedName>
        <fullName evidence="3">Drosulfakinins</fullName>
    </recommendedName>
</protein>
<accession>A0A6J2T295</accession>
<dbReference type="OrthoDB" id="6360815at2759"/>
<sequence>MANMTICRSSYSNSKLTLVLVALVLYVLIAPSWANLDASKQELQLRDLESKVESDRDQLNENTPVSARARTSGLFSSRRNQRSIYGLGPRMLQISRSKIPIELDLLVDNDAAGERPKRFDDYGHMRFGKRGGDDQFDDYGHMRFGRKK</sequence>
<dbReference type="InterPro" id="IPR013259">
    <property type="entry name" value="Sulfakinin"/>
</dbReference>
<evidence type="ECO:0000256" key="3">
    <source>
        <dbReference type="ARBA" id="ARBA00021505"/>
    </source>
</evidence>
<evidence type="ECO:0000256" key="8">
    <source>
        <dbReference type="SAM" id="MobiDB-lite"/>
    </source>
</evidence>
<reference evidence="10" key="1">
    <citation type="submission" date="2025-08" db="UniProtKB">
        <authorList>
            <consortium name="RefSeq"/>
        </authorList>
    </citation>
    <scope>IDENTIFICATION</scope>
    <source>
        <strain evidence="10">11010-0011.00</strain>
        <tissue evidence="10">Whole body</tissue>
    </source>
</reference>
<evidence type="ECO:0000256" key="7">
    <source>
        <dbReference type="ARBA" id="ARBA00023320"/>
    </source>
</evidence>
<dbReference type="InterPro" id="IPR013152">
    <property type="entry name" value="Gastrin/cholecystokinin_CS"/>
</dbReference>
<keyword evidence="7" id="KW-0527">Neuropeptide</keyword>
<dbReference type="GeneID" id="115621499"/>
<comment type="subcellular location">
    <subcellularLocation>
        <location evidence="1">Secreted</location>
    </subcellularLocation>
</comment>
<evidence type="ECO:0000256" key="2">
    <source>
        <dbReference type="ARBA" id="ARBA00006273"/>
    </source>
</evidence>
<keyword evidence="6" id="KW-0027">Amidation</keyword>
<name>A0A6J2T295_DROLE</name>
<evidence type="ECO:0000313" key="10">
    <source>
        <dbReference type="RefSeq" id="XP_030371026.1"/>
    </source>
</evidence>
<dbReference type="Pfam" id="PF08257">
    <property type="entry name" value="Sulfakinin"/>
    <property type="match status" value="2"/>
</dbReference>
<proteinExistence type="inferred from homology"/>
<feature type="region of interest" description="Disordered" evidence="8">
    <location>
        <begin position="50"/>
        <end position="74"/>
    </location>
</feature>
<gene>
    <name evidence="10" type="primary">LOC115621499</name>
</gene>
<feature type="compositionally biased region" description="Basic and acidic residues" evidence="8">
    <location>
        <begin position="50"/>
        <end position="59"/>
    </location>
</feature>
<dbReference type="Proteomes" id="UP000504634">
    <property type="component" value="Unplaced"/>
</dbReference>
<dbReference type="GO" id="GO:0005576">
    <property type="term" value="C:extracellular region"/>
    <property type="evidence" value="ECO:0007669"/>
    <property type="project" value="UniProtKB-SubCell"/>
</dbReference>
<keyword evidence="4" id="KW-0964">Secreted</keyword>
<comment type="similarity">
    <text evidence="2">Belongs to the gastrin/cholecystokinin family.</text>
</comment>
<keyword evidence="5" id="KW-0165">Cleavage on pair of basic residues</keyword>
<evidence type="ECO:0000256" key="6">
    <source>
        <dbReference type="ARBA" id="ARBA00022815"/>
    </source>
</evidence>
<evidence type="ECO:0000256" key="5">
    <source>
        <dbReference type="ARBA" id="ARBA00022685"/>
    </source>
</evidence>
<keyword evidence="9" id="KW-1185">Reference proteome</keyword>
<dbReference type="RefSeq" id="XP_030371026.1">
    <property type="nucleotide sequence ID" value="XM_030515166.1"/>
</dbReference>
<evidence type="ECO:0000256" key="1">
    <source>
        <dbReference type="ARBA" id="ARBA00004613"/>
    </source>
</evidence>